<evidence type="ECO:0000313" key="4">
    <source>
        <dbReference type="Proteomes" id="UP001595851"/>
    </source>
</evidence>
<dbReference type="PANTHER" id="PTHR30466:SF1">
    <property type="entry name" value="FMN REDUCTASE (NADH) RUTF"/>
    <property type="match status" value="1"/>
</dbReference>
<keyword evidence="1" id="KW-0560">Oxidoreductase</keyword>
<sequence length="174" mass="18390">MAFRDAMALVASSVHVVTTVADGNDAGITATAVCSVSDAPPSLLVCLNRRSYAHSLISSSRVLAVNTLSFDQLALAAEFAGQGSRAMPARFAHAAWRRGSTGVPLLVGCLTSFDCRVSHSMVMGTHEMFVCTVVDIVRSSDRWGLGYAGRRYFSVDLDPAAGMPLPPRAGQTQV</sequence>
<gene>
    <name evidence="3" type="ORF">ACFOY2_35255</name>
</gene>
<dbReference type="InterPro" id="IPR002563">
    <property type="entry name" value="Flavin_Rdtase-like_dom"/>
</dbReference>
<keyword evidence="4" id="KW-1185">Reference proteome</keyword>
<evidence type="ECO:0000256" key="1">
    <source>
        <dbReference type="ARBA" id="ARBA00023002"/>
    </source>
</evidence>
<organism evidence="3 4">
    <name type="scientific">Nonomuraea purpurea</name>
    <dbReference type="NCBI Taxonomy" id="1849276"/>
    <lineage>
        <taxon>Bacteria</taxon>
        <taxon>Bacillati</taxon>
        <taxon>Actinomycetota</taxon>
        <taxon>Actinomycetes</taxon>
        <taxon>Streptosporangiales</taxon>
        <taxon>Streptosporangiaceae</taxon>
        <taxon>Nonomuraea</taxon>
    </lineage>
</organism>
<dbReference type="SMART" id="SM00903">
    <property type="entry name" value="Flavin_Reduct"/>
    <property type="match status" value="1"/>
</dbReference>
<name>A0ABV8GK51_9ACTN</name>
<feature type="domain" description="Flavin reductase like" evidence="2">
    <location>
        <begin position="7"/>
        <end position="154"/>
    </location>
</feature>
<accession>A0ABV8GK51</accession>
<comment type="caution">
    <text evidence="3">The sequence shown here is derived from an EMBL/GenBank/DDBJ whole genome shotgun (WGS) entry which is preliminary data.</text>
</comment>
<evidence type="ECO:0000313" key="3">
    <source>
        <dbReference type="EMBL" id="MFC4012539.1"/>
    </source>
</evidence>
<dbReference type="InterPro" id="IPR050268">
    <property type="entry name" value="NADH-dep_flavin_reductase"/>
</dbReference>
<protein>
    <submittedName>
        <fullName evidence="3">Flavin reductase</fullName>
    </submittedName>
</protein>
<dbReference type="EMBL" id="JBHSBI010000022">
    <property type="protein sequence ID" value="MFC4012539.1"/>
    <property type="molecule type" value="Genomic_DNA"/>
</dbReference>
<dbReference type="SUPFAM" id="SSF50475">
    <property type="entry name" value="FMN-binding split barrel"/>
    <property type="match status" value="1"/>
</dbReference>
<dbReference type="Gene3D" id="2.30.110.10">
    <property type="entry name" value="Electron Transport, Fmn-binding Protein, Chain A"/>
    <property type="match status" value="1"/>
</dbReference>
<dbReference type="InterPro" id="IPR012349">
    <property type="entry name" value="Split_barrel_FMN-bd"/>
</dbReference>
<evidence type="ECO:0000259" key="2">
    <source>
        <dbReference type="SMART" id="SM00903"/>
    </source>
</evidence>
<proteinExistence type="predicted"/>
<dbReference type="Proteomes" id="UP001595851">
    <property type="component" value="Unassembled WGS sequence"/>
</dbReference>
<dbReference type="RefSeq" id="WP_379532442.1">
    <property type="nucleotide sequence ID" value="NZ_JBHSBI010000022.1"/>
</dbReference>
<reference evidence="4" key="1">
    <citation type="journal article" date="2019" name="Int. J. Syst. Evol. Microbiol.">
        <title>The Global Catalogue of Microorganisms (GCM) 10K type strain sequencing project: providing services to taxonomists for standard genome sequencing and annotation.</title>
        <authorList>
            <consortium name="The Broad Institute Genomics Platform"/>
            <consortium name="The Broad Institute Genome Sequencing Center for Infectious Disease"/>
            <person name="Wu L."/>
            <person name="Ma J."/>
        </authorList>
    </citation>
    <scope>NUCLEOTIDE SEQUENCE [LARGE SCALE GENOMIC DNA]</scope>
    <source>
        <strain evidence="4">TBRC 1276</strain>
    </source>
</reference>
<dbReference type="PANTHER" id="PTHR30466">
    <property type="entry name" value="FLAVIN REDUCTASE"/>
    <property type="match status" value="1"/>
</dbReference>
<dbReference type="Pfam" id="PF01613">
    <property type="entry name" value="Flavin_Reduct"/>
    <property type="match status" value="1"/>
</dbReference>